<feature type="coiled-coil region" evidence="1">
    <location>
        <begin position="45"/>
        <end position="99"/>
    </location>
</feature>
<dbReference type="EMBL" id="JAGGLJ010000004">
    <property type="protein sequence ID" value="MBP2025005.1"/>
    <property type="molecule type" value="Genomic_DNA"/>
</dbReference>
<keyword evidence="4" id="KW-1185">Reference proteome</keyword>
<dbReference type="Proteomes" id="UP001519306">
    <property type="component" value="Unassembled WGS sequence"/>
</dbReference>
<keyword evidence="1" id="KW-0175">Coiled coil</keyword>
<comment type="caution">
    <text evidence="3">The sequence shown here is derived from an EMBL/GenBank/DDBJ whole genome shotgun (WGS) entry which is preliminary data.</text>
</comment>
<protein>
    <recommendedName>
        <fullName evidence="5">Type IV pilus assembly protein PilO</fullName>
    </recommendedName>
</protein>
<feature type="transmembrane region" description="Helical" evidence="2">
    <location>
        <begin position="20"/>
        <end position="38"/>
    </location>
</feature>
<evidence type="ECO:0000256" key="1">
    <source>
        <dbReference type="SAM" id="Coils"/>
    </source>
</evidence>
<evidence type="ECO:0000313" key="4">
    <source>
        <dbReference type="Proteomes" id="UP001519306"/>
    </source>
</evidence>
<keyword evidence="2" id="KW-0472">Membrane</keyword>
<proteinExistence type="predicted"/>
<sequence length="352" mass="42356">MDYFKNLINNYSFTKREKILLIIFILLLLELFIYSFGFKVNKSKNLELENQIIKLSEENKEVEEKVLKIKKIKNINSKLRSLNLDLNTYNNNLKNLHEEFPYIIEDNPSNFKNLTFEIDTNSISNIKNISNKNIFNNMILEKKEQNLFVGKIDLKEIKNSLDIHKIDDKDKKNLEKYHFYKEKKNNIKDKEIVKDTKNIIKDSTNLKKNEKVKNEKNDLNLVEEEEDKILDIDLYSSNLEKSEISYIEDMYMYYLFLQLDSEIENIFLLEIPDILNFKELSFDLFVEDKDLYEFGIYDGRKIYSEIKLEENKWNKIIFREVEDFQGIYFVYNTLNCSKSEYKLLIRDIKVEI</sequence>
<evidence type="ECO:0000313" key="3">
    <source>
        <dbReference type="EMBL" id="MBP2025005.1"/>
    </source>
</evidence>
<organism evidence="3 4">
    <name type="scientific">Peptoniphilus stercorisuis</name>
    <dbReference type="NCBI Taxonomy" id="1436965"/>
    <lineage>
        <taxon>Bacteria</taxon>
        <taxon>Bacillati</taxon>
        <taxon>Bacillota</taxon>
        <taxon>Tissierellia</taxon>
        <taxon>Tissierellales</taxon>
        <taxon>Peptoniphilaceae</taxon>
        <taxon>Peptoniphilus</taxon>
    </lineage>
</organism>
<keyword evidence="2" id="KW-0812">Transmembrane</keyword>
<reference evidence="3 4" key="1">
    <citation type="submission" date="2021-03" db="EMBL/GenBank/DDBJ databases">
        <title>Genomic Encyclopedia of Type Strains, Phase IV (KMG-IV): sequencing the most valuable type-strain genomes for metagenomic binning, comparative biology and taxonomic classification.</title>
        <authorList>
            <person name="Goeker M."/>
        </authorList>
    </citation>
    <scope>NUCLEOTIDE SEQUENCE [LARGE SCALE GENOMIC DNA]</scope>
    <source>
        <strain evidence="3 4">DSM 27563</strain>
    </source>
</reference>
<keyword evidence="2" id="KW-1133">Transmembrane helix</keyword>
<dbReference type="RefSeq" id="WP_210060311.1">
    <property type="nucleotide sequence ID" value="NZ_JAGGLJ010000004.1"/>
</dbReference>
<evidence type="ECO:0000256" key="2">
    <source>
        <dbReference type="SAM" id="Phobius"/>
    </source>
</evidence>
<evidence type="ECO:0008006" key="5">
    <source>
        <dbReference type="Google" id="ProtNLM"/>
    </source>
</evidence>
<name>A0ABS4KCC6_9FIRM</name>
<accession>A0ABS4KCC6</accession>
<gene>
    <name evidence="3" type="ORF">J2Z71_000530</name>
</gene>